<sequence length="370" mass="41269">MWKYLIEKEFRQFFRDPMLPRIVIVFPLLMMLVFPFAANMEVKNINLVVVDNDRTDISAELIEKCTGSGYFRLKAVCSDPREAQEMMDRNTVDAILTIGQGFSLGIVTGEDFPVGIKVNTVNGTKGSIGSQYLSDCIMLFMKQFAGDGSSSPQTASGPVIDTAPKYYYNPYMDYKVFMVPALMVIAVTMVTGFFPALNIVGEKEAGTIEQMNVSPVSKTAFIVCKMIPYWVITFFMLGMCLLIAWLVFGYVCRGSLWGVVLFTVLHIMVTAGLGLLISSYSENAQQAMFIMMFFVLIFMLMSGVFTPVSSMPAWARAITYANPLRYYADAMRAIFLKGSSVADLWYDAAGLLAIGVTVLFWAVRSYRKTS</sequence>
<evidence type="ECO:0000256" key="8">
    <source>
        <dbReference type="SAM" id="Phobius"/>
    </source>
</evidence>
<comment type="similarity">
    <text evidence="2">Belongs to the ABC-2 integral membrane protein family.</text>
</comment>
<keyword evidence="5 8" id="KW-0812">Transmembrane</keyword>
<evidence type="ECO:0000259" key="9">
    <source>
        <dbReference type="PROSITE" id="PS51012"/>
    </source>
</evidence>
<feature type="transmembrane region" description="Helical" evidence="8">
    <location>
        <begin position="344"/>
        <end position="363"/>
    </location>
</feature>
<organism evidence="10 11">
    <name type="scientific">Candidatus Cryptobacteroides merdavium</name>
    <dbReference type="NCBI Taxonomy" id="2840769"/>
    <lineage>
        <taxon>Bacteria</taxon>
        <taxon>Pseudomonadati</taxon>
        <taxon>Bacteroidota</taxon>
        <taxon>Bacteroidia</taxon>
        <taxon>Bacteroidales</taxon>
        <taxon>Candidatus Cryptobacteroides</taxon>
    </lineage>
</organism>
<dbReference type="GO" id="GO:0140359">
    <property type="term" value="F:ABC-type transporter activity"/>
    <property type="evidence" value="ECO:0007669"/>
    <property type="project" value="InterPro"/>
</dbReference>
<dbReference type="PANTHER" id="PTHR30294:SF29">
    <property type="entry name" value="MULTIDRUG ABC TRANSPORTER PERMEASE YBHS-RELATED"/>
    <property type="match status" value="1"/>
</dbReference>
<feature type="transmembrane region" description="Helical" evidence="8">
    <location>
        <begin position="227"/>
        <end position="248"/>
    </location>
</feature>
<evidence type="ECO:0000256" key="1">
    <source>
        <dbReference type="ARBA" id="ARBA00004651"/>
    </source>
</evidence>
<feature type="domain" description="ABC transmembrane type-2" evidence="9">
    <location>
        <begin position="126"/>
        <end position="369"/>
    </location>
</feature>
<gene>
    <name evidence="10" type="ORF">IAC23_05560</name>
</gene>
<comment type="caution">
    <text evidence="10">The sequence shown here is derived from an EMBL/GenBank/DDBJ whole genome shotgun (WGS) entry which is preliminary data.</text>
</comment>
<dbReference type="Gene3D" id="3.40.1710.10">
    <property type="entry name" value="abc type-2 transporter like domain"/>
    <property type="match status" value="1"/>
</dbReference>
<dbReference type="Proteomes" id="UP000823619">
    <property type="component" value="Unassembled WGS sequence"/>
</dbReference>
<reference evidence="10" key="2">
    <citation type="journal article" date="2021" name="PeerJ">
        <title>Extensive microbial diversity within the chicken gut microbiome revealed by metagenomics and culture.</title>
        <authorList>
            <person name="Gilroy R."/>
            <person name="Ravi A."/>
            <person name="Getino M."/>
            <person name="Pursley I."/>
            <person name="Horton D.L."/>
            <person name="Alikhan N.F."/>
            <person name="Baker D."/>
            <person name="Gharbi K."/>
            <person name="Hall N."/>
            <person name="Watson M."/>
            <person name="Adriaenssens E.M."/>
            <person name="Foster-Nyarko E."/>
            <person name="Jarju S."/>
            <person name="Secka A."/>
            <person name="Antonio M."/>
            <person name="Oren A."/>
            <person name="Chaudhuri R.R."/>
            <person name="La Ragione R."/>
            <person name="Hildebrand F."/>
            <person name="Pallen M.J."/>
        </authorList>
    </citation>
    <scope>NUCLEOTIDE SEQUENCE</scope>
    <source>
        <strain evidence="10">D5-748</strain>
    </source>
</reference>
<evidence type="ECO:0000256" key="5">
    <source>
        <dbReference type="ARBA" id="ARBA00022692"/>
    </source>
</evidence>
<evidence type="ECO:0000256" key="3">
    <source>
        <dbReference type="ARBA" id="ARBA00022448"/>
    </source>
</evidence>
<keyword evidence="4" id="KW-1003">Cell membrane</keyword>
<dbReference type="InterPro" id="IPR047817">
    <property type="entry name" value="ABC2_TM_bact-type"/>
</dbReference>
<comment type="subcellular location">
    <subcellularLocation>
        <location evidence="1">Cell membrane</location>
        <topology evidence="1">Multi-pass membrane protein</topology>
    </subcellularLocation>
</comment>
<keyword evidence="7 8" id="KW-0472">Membrane</keyword>
<name>A0A9D9EC26_9BACT</name>
<accession>A0A9D9EC26</accession>
<dbReference type="InterPro" id="IPR051449">
    <property type="entry name" value="ABC-2_transporter_component"/>
</dbReference>
<dbReference type="PANTHER" id="PTHR30294">
    <property type="entry name" value="MEMBRANE COMPONENT OF ABC TRANSPORTER YHHJ-RELATED"/>
    <property type="match status" value="1"/>
</dbReference>
<evidence type="ECO:0000256" key="2">
    <source>
        <dbReference type="ARBA" id="ARBA00007783"/>
    </source>
</evidence>
<proteinExistence type="inferred from homology"/>
<dbReference type="Pfam" id="PF12698">
    <property type="entry name" value="ABC2_membrane_3"/>
    <property type="match status" value="1"/>
</dbReference>
<feature type="transmembrane region" description="Helical" evidence="8">
    <location>
        <begin position="254"/>
        <end position="277"/>
    </location>
</feature>
<dbReference type="GO" id="GO:0005886">
    <property type="term" value="C:plasma membrane"/>
    <property type="evidence" value="ECO:0007669"/>
    <property type="project" value="UniProtKB-SubCell"/>
</dbReference>
<dbReference type="InterPro" id="IPR013525">
    <property type="entry name" value="ABC2_TM"/>
</dbReference>
<reference evidence="10" key="1">
    <citation type="submission" date="2020-10" db="EMBL/GenBank/DDBJ databases">
        <authorList>
            <person name="Gilroy R."/>
        </authorList>
    </citation>
    <scope>NUCLEOTIDE SEQUENCE</scope>
    <source>
        <strain evidence="10">D5-748</strain>
    </source>
</reference>
<feature type="transmembrane region" description="Helical" evidence="8">
    <location>
        <begin position="177"/>
        <end position="201"/>
    </location>
</feature>
<keyword evidence="3" id="KW-0813">Transport</keyword>
<keyword evidence="6 8" id="KW-1133">Transmembrane helix</keyword>
<evidence type="ECO:0000256" key="4">
    <source>
        <dbReference type="ARBA" id="ARBA00022475"/>
    </source>
</evidence>
<dbReference type="EMBL" id="JADIMO010000067">
    <property type="protein sequence ID" value="MBO8445146.1"/>
    <property type="molecule type" value="Genomic_DNA"/>
</dbReference>
<dbReference type="PROSITE" id="PS51012">
    <property type="entry name" value="ABC_TM2"/>
    <property type="match status" value="1"/>
</dbReference>
<feature type="transmembrane region" description="Helical" evidence="8">
    <location>
        <begin position="289"/>
        <end position="308"/>
    </location>
</feature>
<feature type="transmembrane region" description="Helical" evidence="8">
    <location>
        <begin position="21"/>
        <end position="38"/>
    </location>
</feature>
<evidence type="ECO:0000313" key="10">
    <source>
        <dbReference type="EMBL" id="MBO8445146.1"/>
    </source>
</evidence>
<evidence type="ECO:0000256" key="6">
    <source>
        <dbReference type="ARBA" id="ARBA00022989"/>
    </source>
</evidence>
<evidence type="ECO:0000256" key="7">
    <source>
        <dbReference type="ARBA" id="ARBA00023136"/>
    </source>
</evidence>
<protein>
    <submittedName>
        <fullName evidence="10">ABC transporter permease</fullName>
    </submittedName>
</protein>
<dbReference type="AlphaFoldDB" id="A0A9D9EC26"/>
<evidence type="ECO:0000313" key="11">
    <source>
        <dbReference type="Proteomes" id="UP000823619"/>
    </source>
</evidence>